<evidence type="ECO:0000313" key="9">
    <source>
        <dbReference type="Proteomes" id="UP000051461"/>
    </source>
</evidence>
<feature type="transmembrane region" description="Helical" evidence="6">
    <location>
        <begin position="268"/>
        <end position="287"/>
    </location>
</feature>
<feature type="transmembrane region" description="Helical" evidence="6">
    <location>
        <begin position="20"/>
        <end position="37"/>
    </location>
</feature>
<feature type="transmembrane region" description="Helical" evidence="6">
    <location>
        <begin position="76"/>
        <end position="98"/>
    </location>
</feature>
<dbReference type="Proteomes" id="UP000051461">
    <property type="component" value="Unassembled WGS sequence"/>
</dbReference>
<dbReference type="EMBL" id="AZDA01000090">
    <property type="protein sequence ID" value="KRK34682.1"/>
    <property type="molecule type" value="Genomic_DNA"/>
</dbReference>
<evidence type="ECO:0000313" key="8">
    <source>
        <dbReference type="EMBL" id="KRK34682.1"/>
    </source>
</evidence>
<dbReference type="SUPFAM" id="SSF103481">
    <property type="entry name" value="Multidrug resistance efflux transporter EmrE"/>
    <property type="match status" value="2"/>
</dbReference>
<feature type="transmembrane region" description="Helical" evidence="6">
    <location>
        <begin position="213"/>
        <end position="233"/>
    </location>
</feature>
<evidence type="ECO:0000256" key="6">
    <source>
        <dbReference type="SAM" id="Phobius"/>
    </source>
</evidence>
<comment type="similarity">
    <text evidence="2">Belongs to the EamA transporter family.</text>
</comment>
<dbReference type="GO" id="GO:0016020">
    <property type="term" value="C:membrane"/>
    <property type="evidence" value="ECO:0007669"/>
    <property type="project" value="UniProtKB-SubCell"/>
</dbReference>
<feature type="domain" description="EamA" evidence="7">
    <location>
        <begin position="130"/>
        <end position="285"/>
    </location>
</feature>
<dbReference type="PANTHER" id="PTHR32322">
    <property type="entry name" value="INNER MEMBRANE TRANSPORTER"/>
    <property type="match status" value="1"/>
</dbReference>
<dbReference type="Gene3D" id="1.10.3730.20">
    <property type="match status" value="1"/>
</dbReference>
<feature type="transmembrane region" description="Helical" evidence="6">
    <location>
        <begin position="160"/>
        <end position="181"/>
    </location>
</feature>
<dbReference type="InterPro" id="IPR050638">
    <property type="entry name" value="AA-Vitamin_Transporters"/>
</dbReference>
<dbReference type="PANTHER" id="PTHR32322:SF2">
    <property type="entry name" value="EAMA DOMAIN-CONTAINING PROTEIN"/>
    <property type="match status" value="1"/>
</dbReference>
<evidence type="ECO:0000259" key="7">
    <source>
        <dbReference type="Pfam" id="PF00892"/>
    </source>
</evidence>
<sequence>MEISLKLAGSSFNGIQLNFLRFLVGGVFLLPFAIKALRQTHNQIRLSDIGIFALTGFCGIVVSMTLFQLAVEVDQASTVAVLFSCNPVFALIFSYLILREKLSRTNLLAVIISIVGLLIIVNPAHLNNPLGLTLSITSAITFGLYSIISRWGSGKRNFNGLTMTSLSFLAGAAELAILMGISHIGSISTALTNAHLATFASIPFLQGVSLHSIVLLAYICLGVTAGGFGFYFLAMETSDVSTASLVFFIKPALAPIMALFILHDQIVINTVAGIVVIIIGSVITFMGNRLADQSNKMAYTDVYDKLNREPGTPGELHQKLENDREQLHEEAAVAKAKLHHQTTSPESHH</sequence>
<dbReference type="AlphaFoldDB" id="A0A0R1GTM3"/>
<dbReference type="Pfam" id="PF00892">
    <property type="entry name" value="EamA"/>
    <property type="match status" value="2"/>
</dbReference>
<gene>
    <name evidence="8" type="ORF">FC07_GL000437</name>
</gene>
<evidence type="ECO:0000256" key="1">
    <source>
        <dbReference type="ARBA" id="ARBA00004127"/>
    </source>
</evidence>
<feature type="transmembrane region" description="Helical" evidence="6">
    <location>
        <begin position="130"/>
        <end position="148"/>
    </location>
</feature>
<evidence type="ECO:0000256" key="3">
    <source>
        <dbReference type="ARBA" id="ARBA00022692"/>
    </source>
</evidence>
<dbReference type="PATRIC" id="fig|1423726.3.peg.452"/>
<feature type="transmembrane region" description="Helical" evidence="6">
    <location>
        <begin position="49"/>
        <end position="70"/>
    </location>
</feature>
<reference evidence="8 9" key="1">
    <citation type="journal article" date="2015" name="Genome Announc.">
        <title>Expanding the biotechnology potential of lactobacilli through comparative genomics of 213 strains and associated genera.</title>
        <authorList>
            <person name="Sun Z."/>
            <person name="Harris H.M."/>
            <person name="McCann A."/>
            <person name="Guo C."/>
            <person name="Argimon S."/>
            <person name="Zhang W."/>
            <person name="Yang X."/>
            <person name="Jeffery I.B."/>
            <person name="Cooney J.C."/>
            <person name="Kagawa T.F."/>
            <person name="Liu W."/>
            <person name="Song Y."/>
            <person name="Salvetti E."/>
            <person name="Wrobel A."/>
            <person name="Rasinkangas P."/>
            <person name="Parkhill J."/>
            <person name="Rea M.C."/>
            <person name="O'Sullivan O."/>
            <person name="Ritari J."/>
            <person name="Douillard F.P."/>
            <person name="Paul Ross R."/>
            <person name="Yang R."/>
            <person name="Briner A.E."/>
            <person name="Felis G.E."/>
            <person name="de Vos W.M."/>
            <person name="Barrangou R."/>
            <person name="Klaenhammer T.R."/>
            <person name="Caufield P.W."/>
            <person name="Cui Y."/>
            <person name="Zhang H."/>
            <person name="O'Toole P.W."/>
        </authorList>
    </citation>
    <scope>NUCLEOTIDE SEQUENCE [LARGE SCALE GENOMIC DNA]</scope>
    <source>
        <strain evidence="8 9">DSM 20003</strain>
    </source>
</reference>
<evidence type="ECO:0000256" key="5">
    <source>
        <dbReference type="ARBA" id="ARBA00023136"/>
    </source>
</evidence>
<keyword evidence="5 6" id="KW-0472">Membrane</keyword>
<comment type="subcellular location">
    <subcellularLocation>
        <location evidence="1">Endomembrane system</location>
        <topology evidence="1">Multi-pass membrane protein</topology>
    </subcellularLocation>
</comment>
<feature type="transmembrane region" description="Helical" evidence="6">
    <location>
        <begin position="245"/>
        <end position="262"/>
    </location>
</feature>
<name>A0A0R1GTM3_9LACO</name>
<keyword evidence="3 6" id="KW-0812">Transmembrane</keyword>
<comment type="caution">
    <text evidence="8">The sequence shown here is derived from an EMBL/GenBank/DDBJ whole genome shotgun (WGS) entry which is preliminary data.</text>
</comment>
<keyword evidence="4 6" id="KW-1133">Transmembrane helix</keyword>
<feature type="transmembrane region" description="Helical" evidence="6">
    <location>
        <begin position="105"/>
        <end position="124"/>
    </location>
</feature>
<dbReference type="STRING" id="1423726.FC07_GL000437"/>
<proteinExistence type="inferred from homology"/>
<organism evidence="8 9">
    <name type="scientific">Loigolactobacillus bifermentans DSM 20003</name>
    <dbReference type="NCBI Taxonomy" id="1423726"/>
    <lineage>
        <taxon>Bacteria</taxon>
        <taxon>Bacillati</taxon>
        <taxon>Bacillota</taxon>
        <taxon>Bacilli</taxon>
        <taxon>Lactobacillales</taxon>
        <taxon>Lactobacillaceae</taxon>
        <taxon>Loigolactobacillus</taxon>
    </lineage>
</organism>
<evidence type="ECO:0000256" key="4">
    <source>
        <dbReference type="ARBA" id="ARBA00022989"/>
    </source>
</evidence>
<keyword evidence="9" id="KW-1185">Reference proteome</keyword>
<evidence type="ECO:0000256" key="2">
    <source>
        <dbReference type="ARBA" id="ARBA00007362"/>
    </source>
</evidence>
<dbReference type="InterPro" id="IPR037185">
    <property type="entry name" value="EmrE-like"/>
</dbReference>
<protein>
    <submittedName>
        <fullName evidence="8">DMT family permease</fullName>
    </submittedName>
</protein>
<accession>A0A0R1GTM3</accession>
<feature type="domain" description="EamA" evidence="7">
    <location>
        <begin position="6"/>
        <end position="121"/>
    </location>
</feature>
<dbReference type="InterPro" id="IPR000620">
    <property type="entry name" value="EamA_dom"/>
</dbReference>